<dbReference type="HAMAP" id="MF_04123">
    <property type="entry name" value="Rota_VP2"/>
    <property type="match status" value="1"/>
</dbReference>
<evidence type="ECO:0000313" key="10">
    <source>
        <dbReference type="Proteomes" id="UP000157373"/>
    </source>
</evidence>
<evidence type="ECO:0000256" key="1">
    <source>
        <dbReference type="ARBA" id="ARBA00022561"/>
    </source>
</evidence>
<evidence type="ECO:0000256" key="5">
    <source>
        <dbReference type="ARBA" id="ARBA00022996"/>
    </source>
</evidence>
<evidence type="ECO:0000313" key="9">
    <source>
        <dbReference type="EMBL" id="AGI44285.1"/>
    </source>
</evidence>
<organism evidence="9 10">
    <name type="scientific">Rotavirus A</name>
    <dbReference type="NCBI Taxonomy" id="28875"/>
    <lineage>
        <taxon>Viruses</taxon>
        <taxon>Riboviria</taxon>
        <taxon>Orthornavirae</taxon>
        <taxon>Duplornaviricota</taxon>
        <taxon>Resentoviricetes</taxon>
        <taxon>Reovirales</taxon>
        <taxon>Sedoreoviridae</taxon>
        <taxon>Rotavirus</taxon>
        <taxon>Rotavirus alphagastroenteritidis</taxon>
    </lineage>
</organism>
<keyword evidence="6" id="KW-0677">Repeat</keyword>
<evidence type="ECO:0000256" key="8">
    <source>
        <dbReference type="SAM" id="MobiDB-lite"/>
    </source>
</evidence>
<sequence>MAYRKRGARREANINNNDRMQEKDDEKQDQNNKIQLSDKVLSKKEEVVTDNQEEIKIADEVKKSTKEESKQLLEVLKTKEEHQKEIQYEILQKTIPTFEPKESILKKLEDIKPEQAKKQTKLFRIFEPRQLPIYRANGEKELRNRWYWKLKKDTFPDGDYDVREYFLNLYDQVLTEMPDYLLLKDMAVENKNSRDAGKVVDSETASICDAIFQDEETEGAVRRFIAEMRQRVQADRNVVNYPSILHPIDYAFNEYFLQHQLVEPLNNDIIFNYIPERIRNDVNYILNMDRNLPSTARYIRPNLLQDRLNLHDNFESLWDTITTSNYILARSVVPDLKELVSTEAQIQKMSQDLQLEALTIQSETQFLTGINSQAANDCFKTLIASMLSQRTMSLDFVTTNYMSLISGMWLLTVVPNDMFIRESLVACQLAIVNTIVYPAFGMQRMHYRNGDPQTPFQIAEQQIQNFQVANWLHFVNNNQFRQVVIDGVLNQVLNDNIRNGHVINQLMEALMQLSRQQFPTMPVDYKRSIQRGILLLSNRLGQLVDLTRLLAYNYETLMACITMNMQHVQTLTTEKLHLTSVTSLCMLIGNATVIPSPQTLFHYYNVNVNFHSNYNERINDAVAIITAANRLNLYQKKMKAIVEDFLKRLHIFDVARVPDDQMYRLRDRLRLLPVEVRRLDIFNLILMNMDQIERASDKIAQGVIIAYRDMQLERDEMYGYVNIARNLDGFQQINLEELMRTGDYAQITNMLLNNQPVALVGALPFITDSSVISLIAKLDATVFAQIVKLRKVDTLKPILYKINSDSNDFYLVANYDWVPTSTTKVYKQVPQQFDFRNSMHMLTSNLTFTVYSDLLAFVSADTVEPINAVAFDNMRIMNEL</sequence>
<feature type="site" description="Interaction with the intermediate capsid protein VP6" evidence="6">
    <location>
        <position position="228"/>
    </location>
</feature>
<feature type="region of interest" description="Hydrophobic" evidence="6">
    <location>
        <begin position="422"/>
        <end position="442"/>
    </location>
</feature>
<keyword evidence="5 6" id="KW-1153">Inner capsid protein</keyword>
<reference evidence="10" key="1">
    <citation type="journal article" date="2013" name="Emerg. Infect. Dis.">
        <title>Feline origin of rotavirus strain, Tunisia, 2008.</title>
        <authorList>
            <person name="Ben Hadj Fredj M."/>
            <person name="Heylen E."/>
            <person name="Zeller M."/>
            <person name="Fodha I."/>
            <person name="Benhamida-Rebai M."/>
            <person name="Van Ranst M."/>
            <person name="Matthijnssens J."/>
            <person name="Trabelsi A."/>
        </authorList>
    </citation>
    <scope>NUCLEOTIDE SEQUENCE [LARGE SCALE GENOMIC DNA]</scope>
</reference>
<proteinExistence type="inferred from homology"/>
<accession>M4YCQ1</accession>
<feature type="site" description="Interaction with the intermediate capsid protein VP6" evidence="6">
    <location>
        <position position="220"/>
    </location>
</feature>
<evidence type="ECO:0000256" key="2">
    <source>
        <dbReference type="ARBA" id="ARBA00022611"/>
    </source>
</evidence>
<dbReference type="Proteomes" id="UP000157373">
    <property type="component" value="Genome"/>
</dbReference>
<comment type="subunit">
    <text evidence="6 7">Homodecamer; each decamer is made up of two conformers of VP2, called VP2A and VP2B. Interacts with a VP1-VP3 complex. Interacts with the intermediate capsid protein VP6. Interacts with NSP5. Interacts (via N-terminus) with NSP2.</text>
</comment>
<feature type="region of interest" description="5-fold hub; involved in the encapsidation of VP1 and VP3" evidence="6">
    <location>
        <begin position="1"/>
        <end position="80"/>
    </location>
</feature>
<comment type="PTM">
    <text evidence="6">Sumoylated with SUMO1 and SUMO2. Sumoylation of viral proteins seems to have a positive role on viral replication.</text>
</comment>
<protein>
    <recommendedName>
        <fullName evidence="6 7">Inner capsid protein VP2</fullName>
    </recommendedName>
</protein>
<dbReference type="Pfam" id="PF05087">
    <property type="entry name" value="Rota_VP2"/>
    <property type="match status" value="1"/>
</dbReference>
<feature type="site" description="Interaction with the intermediate capsid protein VP6" evidence="6">
    <location>
        <position position="841"/>
    </location>
</feature>
<dbReference type="GO" id="GO:0039616">
    <property type="term" value="C:T=2 icosahedral viral capsid"/>
    <property type="evidence" value="ECO:0007669"/>
    <property type="project" value="UniProtKB-UniRule"/>
</dbReference>
<keyword evidence="6" id="KW-0832">Ubl conjugation</keyword>
<dbReference type="GO" id="GO:0003723">
    <property type="term" value="F:RNA binding"/>
    <property type="evidence" value="ECO:0007669"/>
    <property type="project" value="UniProtKB-UniRule"/>
</dbReference>
<comment type="domain">
    <text evidence="6">The N-terminus binds RNA. It is necessary for encapsidation of VP1 and VP3. The N-termini of 10 VP2 molecules form a cylindrical hub underneath each 5-fold axis of the inner capsid.</text>
</comment>
<name>M4YCQ1_9REOV</name>
<keyword evidence="3 6" id="KW-0946">Virion</keyword>
<feature type="compositionally biased region" description="Basic and acidic residues" evidence="8">
    <location>
        <begin position="19"/>
        <end position="30"/>
    </location>
</feature>
<dbReference type="InterPro" id="IPR007779">
    <property type="entry name" value="Rotavirus_VP2"/>
</dbReference>
<comment type="subcellular location">
    <subcellularLocation>
        <location evidence="6">Virion</location>
    </subcellularLocation>
    <text evidence="6">Inner capsid protein. Also found in spherical cytoplasmic structures, called virus factories, that appear early after infection and are the site of viral replication and packaging.</text>
</comment>
<evidence type="ECO:0000256" key="3">
    <source>
        <dbReference type="ARBA" id="ARBA00022844"/>
    </source>
</evidence>
<dbReference type="HAMAP" id="MF_04127">
    <property type="entry name" value="Rota_VP2_A"/>
    <property type="match status" value="1"/>
</dbReference>
<comment type="similarity">
    <text evidence="6 7">Belongs to the rotavirus VP2 family.</text>
</comment>
<keyword evidence="4 6" id="KW-0694">RNA-binding</keyword>
<feature type="site" description="Interaction with the intermediate capsid protein VP6" evidence="6">
    <location>
        <position position="839"/>
    </location>
</feature>
<feature type="site" description="Interaction with the intermediate capsid protein VP6" evidence="6">
    <location>
        <position position="224"/>
    </location>
</feature>
<dbReference type="EMBL" id="JX271002">
    <property type="protein sequence ID" value="AGI44285.1"/>
    <property type="molecule type" value="Genomic_RNA"/>
</dbReference>
<feature type="region of interest" description="Hydrophobic" evidence="6">
    <location>
        <begin position="394"/>
        <end position="414"/>
    </location>
</feature>
<feature type="region of interest" description="Disordered" evidence="8">
    <location>
        <begin position="1"/>
        <end position="38"/>
    </location>
</feature>
<dbReference type="GO" id="GO:0039625">
    <property type="term" value="C:viral inner capsid"/>
    <property type="evidence" value="ECO:0007669"/>
    <property type="project" value="UniProtKB-UniRule"/>
</dbReference>
<evidence type="ECO:0000256" key="4">
    <source>
        <dbReference type="ARBA" id="ARBA00022884"/>
    </source>
</evidence>
<dbReference type="GO" id="GO:0019013">
    <property type="term" value="C:viral nucleocapsid"/>
    <property type="evidence" value="ECO:0007669"/>
    <property type="project" value="UniProtKB-UniRule"/>
</dbReference>
<comment type="function">
    <text evidence="6 7">Inner capsid protein that self-assembles to form an icosahedral capsid with a T=2 symmetry, which consists of 120 copies of VP2, with channels at each of its five-fold vertices. This capsid constitutes the innermost concentric layer of the viral mature particle. It encapsidates the polymerase VP1, the capping enzyme VP3 and the genomic dsRNA, thereby defining the core. The innermost VP2 capsid and the intermediate VP6 capsid remain intact following cell entry to protect the dsRNA from degradation and to prevent unfavorable antiviral responses in the host cell during all the replication cycle of the virus. Nascent transcripts are transcribed within the structural confines of this double-layered particle (DLP) and are extruded through the channels formed by VP2 N-termini. VP2 is required for the replicase activity of VP1 polymerase. Probably recruits a copy of a VP1-VP3 complex, potentially along with a segment of plus-strand RNA, as a decamer of VP2 assembles. May activate the autoinhibited VP1/RNA complex to coordinate packaging and genome replication.</text>
</comment>
<keyword evidence="1 6" id="KW-0167">Capsid protein</keyword>
<keyword evidence="2 6" id="KW-1141">T=2 icosahedral capsid protein</keyword>
<evidence type="ECO:0000256" key="6">
    <source>
        <dbReference type="HAMAP-Rule" id="MF_04127"/>
    </source>
</evidence>
<evidence type="ECO:0000256" key="7">
    <source>
        <dbReference type="RuleBase" id="RU363125"/>
    </source>
</evidence>